<reference evidence="2" key="1">
    <citation type="journal article" date="2015" name="Proc. Natl. Acad. Sci. U.S.A.">
        <title>Bacterial clade with the ribosomal RNA operon on a small plasmid rather than the chromosome.</title>
        <authorList>
            <person name="Anda M."/>
            <person name="Ohtsubo Y."/>
            <person name="Okubo T."/>
            <person name="Sugawara M."/>
            <person name="Nagata Y."/>
            <person name="Tsuda M."/>
            <person name="Minamisawa K."/>
            <person name="Mitsui H."/>
        </authorList>
    </citation>
    <scope>NUCLEOTIDE SEQUENCE</scope>
    <source>
        <strain evidence="2">DSM 21871</strain>
    </source>
</reference>
<name>A0A0P0Z4W2_9HYPH</name>
<feature type="transmembrane region" description="Helical" evidence="1">
    <location>
        <begin position="50"/>
        <end position="70"/>
    </location>
</feature>
<keyword evidence="1" id="KW-0472">Membrane</keyword>
<keyword evidence="1" id="KW-1133">Transmembrane helix</keyword>
<accession>A0A0P0Z4W2</accession>
<feature type="transmembrane region" description="Helical" evidence="1">
    <location>
        <begin position="105"/>
        <end position="126"/>
    </location>
</feature>
<feature type="transmembrane region" description="Helical" evidence="1">
    <location>
        <begin position="146"/>
        <end position="163"/>
    </location>
</feature>
<organism evidence="2">
    <name type="scientific">Aurantimonas manganoxydans</name>
    <dbReference type="NCBI Taxonomy" id="651183"/>
    <lineage>
        <taxon>Bacteria</taxon>
        <taxon>Pseudomonadati</taxon>
        <taxon>Pseudomonadota</taxon>
        <taxon>Alphaproteobacteria</taxon>
        <taxon>Hyphomicrobiales</taxon>
        <taxon>Aurantimonadaceae</taxon>
        <taxon>Aurantimonas</taxon>
    </lineage>
</organism>
<sequence length="168" mass="18097">MERADMDSRERRSGKRARSPRIDRLFVYGAMLPLLTGALILWFAPEAQSFLALNLTLFWGASVLMFVAGVRRGASLRQPGGAAIAEIVVMIGLFLAGVASLVATIWAFPLAAALLQIAGFASLGILDRIAAPNDDGQPSVERLRPLQICAPIAVIAAVAIWIWRSPFL</sequence>
<feature type="transmembrane region" description="Helical" evidence="1">
    <location>
        <begin position="82"/>
        <end position="99"/>
    </location>
</feature>
<evidence type="ECO:0000313" key="2">
    <source>
        <dbReference type="EMBL" id="BAT29108.1"/>
    </source>
</evidence>
<protein>
    <submittedName>
        <fullName evidence="2">Possible permeases of the major facilitator superfamily</fullName>
    </submittedName>
</protein>
<dbReference type="EMBL" id="LC066379">
    <property type="protein sequence ID" value="BAT29108.1"/>
    <property type="molecule type" value="Genomic_DNA"/>
</dbReference>
<feature type="transmembrane region" description="Helical" evidence="1">
    <location>
        <begin position="25"/>
        <end position="44"/>
    </location>
</feature>
<keyword evidence="1" id="KW-0812">Transmembrane</keyword>
<evidence type="ECO:0000256" key="1">
    <source>
        <dbReference type="SAM" id="Phobius"/>
    </source>
</evidence>
<dbReference type="AlphaFoldDB" id="A0A0P0Z4W2"/>
<proteinExistence type="predicted"/>